<sequence>MTVAAQARLDNRLSFTDQLLFLGQRATGQELVMQCVWVYEHPVDLDGIRRLHENVGYGLYGRLIERSPLPFGRHRWVSAPGAKSSLDIVETPVPREELSDWIDERAQLPIDPETGPSWHLGVLPMTDGSTAVSMVGSHCLADGFGGLLTIVDGIIGNRRDLGYPPPRSRPTLQAATADLKETVRGLPEVARTLVRVGKQAVRRRHEIKRSTGPRAAVTAENMTENVVVPAITIYIDVDDWDVRANALNGTSHSLVAAFAAKLAERLERHRPDGGVTLHIPISDRVADDTRANAASIATVVIDPTSVTTDLSAARREIKRALTTMREEPDENLELLPLTPFIPKRAVKRGSDVVFNFADMPVSCSILGDIDSIVARADGTESEYVMLRGVDRQVSRGYLEHRGGMLTVLAGRICGKVSITVVAYQSGEENSKPRLRELAAKVLAEFELTGVID</sequence>
<reference evidence="2" key="1">
    <citation type="submission" date="2016-09" db="EMBL/GenBank/DDBJ databases">
        <authorList>
            <person name="Greninger A.L."/>
            <person name="Jerome K.R."/>
            <person name="Mcnair B."/>
            <person name="Wallis C."/>
            <person name="Fang F."/>
        </authorList>
    </citation>
    <scope>NUCLEOTIDE SEQUENCE [LARGE SCALE GENOMIC DNA]</scope>
    <source>
        <strain evidence="2">M7</strain>
    </source>
</reference>
<accession>A0A1E3RVT3</accession>
<evidence type="ECO:0000313" key="1">
    <source>
        <dbReference type="EMBL" id="ODQ93487.1"/>
    </source>
</evidence>
<dbReference type="SUPFAM" id="SSF52777">
    <property type="entry name" value="CoA-dependent acyltransferases"/>
    <property type="match status" value="1"/>
</dbReference>
<dbReference type="Proteomes" id="UP000094243">
    <property type="component" value="Unassembled WGS sequence"/>
</dbReference>
<evidence type="ECO:0008006" key="3">
    <source>
        <dbReference type="Google" id="ProtNLM"/>
    </source>
</evidence>
<protein>
    <recommendedName>
        <fullName evidence="3">Diacylglycerol O-acyltransferase</fullName>
    </recommendedName>
</protein>
<evidence type="ECO:0000313" key="2">
    <source>
        <dbReference type="Proteomes" id="UP000094243"/>
    </source>
</evidence>
<gene>
    <name evidence="1" type="ORF">BHQ17_13135</name>
</gene>
<dbReference type="EMBL" id="MIGZ01000067">
    <property type="protein sequence ID" value="ODQ93487.1"/>
    <property type="molecule type" value="Genomic_DNA"/>
</dbReference>
<dbReference type="OrthoDB" id="8183309at2"/>
<name>A0A1E3RVT3_9MYCO</name>
<keyword evidence="2" id="KW-1185">Reference proteome</keyword>
<dbReference type="AlphaFoldDB" id="A0A1E3RVT3"/>
<dbReference type="Gene3D" id="3.30.559.10">
    <property type="entry name" value="Chloramphenicol acetyltransferase-like domain"/>
    <property type="match status" value="1"/>
</dbReference>
<proteinExistence type="predicted"/>
<organism evidence="1 2">
    <name type="scientific">Mycolicibacterium holsaticum</name>
    <dbReference type="NCBI Taxonomy" id="152142"/>
    <lineage>
        <taxon>Bacteria</taxon>
        <taxon>Bacillati</taxon>
        <taxon>Actinomycetota</taxon>
        <taxon>Actinomycetes</taxon>
        <taxon>Mycobacteriales</taxon>
        <taxon>Mycobacteriaceae</taxon>
        <taxon>Mycolicibacterium</taxon>
    </lineage>
</organism>
<dbReference type="InterPro" id="IPR023213">
    <property type="entry name" value="CAT-like_dom_sf"/>
</dbReference>
<dbReference type="RefSeq" id="WP_069405635.1">
    <property type="nucleotide sequence ID" value="NZ_JBHRZJ010000002.1"/>
</dbReference>
<comment type="caution">
    <text evidence="1">The sequence shown here is derived from an EMBL/GenBank/DDBJ whole genome shotgun (WGS) entry which is preliminary data.</text>
</comment>